<dbReference type="EMBL" id="CP002213">
    <property type="protein sequence ID" value="AKA44279.1"/>
    <property type="molecule type" value="Genomic_DNA"/>
</dbReference>
<evidence type="ECO:0000313" key="2">
    <source>
        <dbReference type="Proteomes" id="UP000006868"/>
    </source>
</evidence>
<organism evidence="1 2">
    <name type="scientific">Paenibacillus polymyxa (strain SC2)</name>
    <name type="common">Bacillus polymyxa</name>
    <dbReference type="NCBI Taxonomy" id="886882"/>
    <lineage>
        <taxon>Bacteria</taxon>
        <taxon>Bacillati</taxon>
        <taxon>Bacillota</taxon>
        <taxon>Bacilli</taxon>
        <taxon>Bacillales</taxon>
        <taxon>Paenibacillaceae</taxon>
        <taxon>Paenibacillus</taxon>
    </lineage>
</organism>
<protein>
    <submittedName>
        <fullName evidence="1">Uncharacterized protein</fullName>
    </submittedName>
</protein>
<dbReference type="AlphaFoldDB" id="A0A0D5ZCH6"/>
<dbReference type="HOGENOM" id="CLU_148608_1_0_9"/>
<dbReference type="PATRIC" id="fig|886882.15.peg.3452"/>
<proteinExistence type="predicted"/>
<sequence>MVGVRIIERVVYMKIGPKVYWRKTSGEVIFMTPQIESESARETTKEDDMGFYPQLKGYDPEQVDVLKLEFDKYTEDFYHATSYRVNPDTKTMEFTYPSNSGSDSPPTKPLTDQVAELKTRQDSTEAAMLALMDTTTTT</sequence>
<dbReference type="KEGG" id="ppm:PPSC2_16165"/>
<reference evidence="1 2" key="1">
    <citation type="journal article" date="2011" name="J. Bacteriol.">
        <title>Complete genome sequence of Paenibacillus polymyxa SC2, a strain of plant growth-promoting Rhizobacterium with broad-spectrum antimicrobial activity.</title>
        <authorList>
            <person name="Ma M."/>
            <person name="Wang C."/>
            <person name="Ding Y."/>
            <person name="Li L."/>
            <person name="Shen D."/>
            <person name="Jiang X."/>
            <person name="Guan D."/>
            <person name="Cao F."/>
            <person name="Chen H."/>
            <person name="Feng R."/>
            <person name="Wang X."/>
            <person name="Ge Y."/>
            <person name="Yao L."/>
            <person name="Bing X."/>
            <person name="Yang X."/>
            <person name="Li J."/>
            <person name="Du B."/>
        </authorList>
    </citation>
    <scope>NUCLEOTIDE SEQUENCE [LARGE SCALE GENOMIC DNA]</scope>
    <source>
        <strain evidence="1 2">SC2</strain>
    </source>
</reference>
<accession>A0A0D5ZCH6</accession>
<name>A0A0D5ZCH6_PAEPS</name>
<evidence type="ECO:0000313" key="1">
    <source>
        <dbReference type="EMBL" id="AKA44279.1"/>
    </source>
</evidence>
<gene>
    <name evidence="1" type="ORF">PPSC2_16165</name>
</gene>
<dbReference type="Proteomes" id="UP000006868">
    <property type="component" value="Chromosome"/>
</dbReference>